<comment type="subunit">
    <text evidence="11">The RNAP catalytic core consists of 2 alpha, 1 beta, 1 beta' and 1 omega subunit. When a sigma factor is associated with the core the holoenzyme is formed, which can initiate transcription.</text>
</comment>
<dbReference type="Gene3D" id="3.90.940.10">
    <property type="match status" value="1"/>
</dbReference>
<keyword evidence="7 11" id="KW-0804">Transcription</keyword>
<comment type="similarity">
    <text evidence="1 11">Belongs to the RNA polymerase subunit omega family.</text>
</comment>
<evidence type="ECO:0000256" key="11">
    <source>
        <dbReference type="HAMAP-Rule" id="MF_00366"/>
    </source>
</evidence>
<evidence type="ECO:0000256" key="4">
    <source>
        <dbReference type="ARBA" id="ARBA00022478"/>
    </source>
</evidence>
<gene>
    <name evidence="11" type="primary">rpoZ</name>
    <name evidence="12" type="ORF">SAMN06295933_3337</name>
</gene>
<sequence>MARITIEDCLAEVGNRFLIVQMAIKRVKQYREGYPPLIESKNKEIVTALREIAAGKVIPEDYHTFSGANPDSE</sequence>
<dbReference type="SMART" id="SM01409">
    <property type="entry name" value="RNA_pol_Rpb6"/>
    <property type="match status" value="1"/>
</dbReference>
<reference evidence="13" key="1">
    <citation type="submission" date="2017-04" db="EMBL/GenBank/DDBJ databases">
        <authorList>
            <person name="Varghese N."/>
            <person name="Submissions S."/>
        </authorList>
    </citation>
    <scope>NUCLEOTIDE SEQUENCE [LARGE SCALE GENOMIC DNA]</scope>
    <source>
        <strain evidence="13">K3S</strain>
    </source>
</reference>
<comment type="catalytic activity">
    <reaction evidence="10 11">
        <text>RNA(n) + a ribonucleoside 5'-triphosphate = RNA(n+1) + diphosphate</text>
        <dbReference type="Rhea" id="RHEA:21248"/>
        <dbReference type="Rhea" id="RHEA-COMP:14527"/>
        <dbReference type="Rhea" id="RHEA-COMP:17342"/>
        <dbReference type="ChEBI" id="CHEBI:33019"/>
        <dbReference type="ChEBI" id="CHEBI:61557"/>
        <dbReference type="ChEBI" id="CHEBI:140395"/>
        <dbReference type="EC" id="2.7.7.6"/>
    </reaction>
</comment>
<dbReference type="GO" id="GO:0006351">
    <property type="term" value="P:DNA-templated transcription"/>
    <property type="evidence" value="ECO:0007669"/>
    <property type="project" value="UniProtKB-UniRule"/>
</dbReference>
<dbReference type="SUPFAM" id="SSF63562">
    <property type="entry name" value="RPB6/omega subunit-like"/>
    <property type="match status" value="1"/>
</dbReference>
<organism evidence="12 13">
    <name type="scientific">Desulfovibrio gilichinskyi</name>
    <dbReference type="NCBI Taxonomy" id="1519643"/>
    <lineage>
        <taxon>Bacteria</taxon>
        <taxon>Pseudomonadati</taxon>
        <taxon>Thermodesulfobacteriota</taxon>
        <taxon>Desulfovibrionia</taxon>
        <taxon>Desulfovibrionales</taxon>
        <taxon>Desulfovibrionaceae</taxon>
        <taxon>Desulfovibrio</taxon>
    </lineage>
</organism>
<dbReference type="PANTHER" id="PTHR34476:SF1">
    <property type="entry name" value="DNA-DIRECTED RNA POLYMERASE SUBUNIT OMEGA"/>
    <property type="match status" value="1"/>
</dbReference>
<dbReference type="EMBL" id="FWZU01000006">
    <property type="protein sequence ID" value="SMF39535.1"/>
    <property type="molecule type" value="Genomic_DNA"/>
</dbReference>
<evidence type="ECO:0000256" key="9">
    <source>
        <dbReference type="ARBA" id="ARBA00030998"/>
    </source>
</evidence>
<dbReference type="EC" id="2.7.7.6" evidence="2 11"/>
<dbReference type="InterPro" id="IPR003716">
    <property type="entry name" value="DNA-dir_RNA_pol_omega"/>
</dbReference>
<proteinExistence type="inferred from homology"/>
<evidence type="ECO:0000256" key="2">
    <source>
        <dbReference type="ARBA" id="ARBA00012418"/>
    </source>
</evidence>
<evidence type="ECO:0000256" key="1">
    <source>
        <dbReference type="ARBA" id="ARBA00006711"/>
    </source>
</evidence>
<dbReference type="Proteomes" id="UP000192906">
    <property type="component" value="Unassembled WGS sequence"/>
</dbReference>
<dbReference type="RefSeq" id="WP_085104297.1">
    <property type="nucleotide sequence ID" value="NZ_FWZU01000006.1"/>
</dbReference>
<evidence type="ECO:0000313" key="13">
    <source>
        <dbReference type="Proteomes" id="UP000192906"/>
    </source>
</evidence>
<dbReference type="HAMAP" id="MF_00366">
    <property type="entry name" value="RNApol_bact_RpoZ"/>
    <property type="match status" value="1"/>
</dbReference>
<evidence type="ECO:0000256" key="8">
    <source>
        <dbReference type="ARBA" id="ARBA00029924"/>
    </source>
</evidence>
<dbReference type="STRING" id="1519643.SAMN06295933_3337"/>
<dbReference type="Pfam" id="PF01192">
    <property type="entry name" value="RNA_pol_Rpb6"/>
    <property type="match status" value="1"/>
</dbReference>
<dbReference type="AlphaFoldDB" id="A0A1X7EST1"/>
<comment type="function">
    <text evidence="11">Promotes RNA polymerase assembly. Latches the N- and C-terminal regions of the beta' subunit thereby facilitating its interaction with the beta and alpha subunits.</text>
</comment>
<dbReference type="InterPro" id="IPR006110">
    <property type="entry name" value="Pol_omega/Rpo6/RPB6"/>
</dbReference>
<protein>
    <recommendedName>
        <fullName evidence="3 11">DNA-directed RNA polymerase subunit omega</fullName>
        <shortName evidence="11">RNAP omega subunit</shortName>
        <ecNumber evidence="2 11">2.7.7.6</ecNumber>
    </recommendedName>
    <alternativeName>
        <fullName evidence="9 11">RNA polymerase omega subunit</fullName>
    </alternativeName>
    <alternativeName>
        <fullName evidence="8 11">Transcriptase subunit omega</fullName>
    </alternativeName>
</protein>
<dbReference type="GO" id="GO:0003677">
    <property type="term" value="F:DNA binding"/>
    <property type="evidence" value="ECO:0007669"/>
    <property type="project" value="UniProtKB-UniRule"/>
</dbReference>
<keyword evidence="6 11" id="KW-0548">Nucleotidyltransferase</keyword>
<keyword evidence="13" id="KW-1185">Reference proteome</keyword>
<accession>A0A1X7EST1</accession>
<keyword evidence="5 11" id="KW-0808">Transferase</keyword>
<dbReference type="OrthoDB" id="9796300at2"/>
<dbReference type="PANTHER" id="PTHR34476">
    <property type="entry name" value="DNA-DIRECTED RNA POLYMERASE SUBUNIT OMEGA"/>
    <property type="match status" value="1"/>
</dbReference>
<evidence type="ECO:0000256" key="10">
    <source>
        <dbReference type="ARBA" id="ARBA00048552"/>
    </source>
</evidence>
<dbReference type="GO" id="GO:0000428">
    <property type="term" value="C:DNA-directed RNA polymerase complex"/>
    <property type="evidence" value="ECO:0007669"/>
    <property type="project" value="UniProtKB-KW"/>
</dbReference>
<evidence type="ECO:0000256" key="5">
    <source>
        <dbReference type="ARBA" id="ARBA00022679"/>
    </source>
</evidence>
<dbReference type="InterPro" id="IPR036161">
    <property type="entry name" value="RPB6/omega-like_sf"/>
</dbReference>
<dbReference type="NCBIfam" id="TIGR00690">
    <property type="entry name" value="rpoZ"/>
    <property type="match status" value="1"/>
</dbReference>
<evidence type="ECO:0000256" key="7">
    <source>
        <dbReference type="ARBA" id="ARBA00023163"/>
    </source>
</evidence>
<name>A0A1X7EST1_9BACT</name>
<evidence type="ECO:0000256" key="6">
    <source>
        <dbReference type="ARBA" id="ARBA00022695"/>
    </source>
</evidence>
<evidence type="ECO:0000313" key="12">
    <source>
        <dbReference type="EMBL" id="SMF39535.1"/>
    </source>
</evidence>
<dbReference type="GO" id="GO:0003899">
    <property type="term" value="F:DNA-directed RNA polymerase activity"/>
    <property type="evidence" value="ECO:0007669"/>
    <property type="project" value="UniProtKB-UniRule"/>
</dbReference>
<keyword evidence="4 11" id="KW-0240">DNA-directed RNA polymerase</keyword>
<evidence type="ECO:0000256" key="3">
    <source>
        <dbReference type="ARBA" id="ARBA00013725"/>
    </source>
</evidence>